<dbReference type="AlphaFoldDB" id="A0A2K0TDY7"/>
<gene>
    <name evidence="1" type="ORF">TGAMA5MH_04026</name>
</gene>
<dbReference type="EMBL" id="MTYH01000036">
    <property type="protein sequence ID" value="PNP43745.1"/>
    <property type="molecule type" value="Genomic_DNA"/>
</dbReference>
<evidence type="ECO:0000313" key="2">
    <source>
        <dbReference type="Proteomes" id="UP000236546"/>
    </source>
</evidence>
<reference evidence="1 2" key="1">
    <citation type="submission" date="2017-02" db="EMBL/GenBank/DDBJ databases">
        <title>Genomes of Trichoderma spp. with biocontrol activity.</title>
        <authorList>
            <person name="Gardiner D."/>
            <person name="Kazan K."/>
            <person name="Vos C."/>
            <person name="Harvey P."/>
        </authorList>
    </citation>
    <scope>NUCLEOTIDE SEQUENCE [LARGE SCALE GENOMIC DNA]</scope>
    <source>
        <strain evidence="1 2">A5MH</strain>
    </source>
</reference>
<accession>A0A2K0TDY7</accession>
<organism evidence="1 2">
    <name type="scientific">Trichoderma gamsii</name>
    <dbReference type="NCBI Taxonomy" id="398673"/>
    <lineage>
        <taxon>Eukaryota</taxon>
        <taxon>Fungi</taxon>
        <taxon>Dikarya</taxon>
        <taxon>Ascomycota</taxon>
        <taxon>Pezizomycotina</taxon>
        <taxon>Sordariomycetes</taxon>
        <taxon>Hypocreomycetidae</taxon>
        <taxon>Hypocreales</taxon>
        <taxon>Hypocreaceae</taxon>
        <taxon>Trichoderma</taxon>
    </lineage>
</organism>
<dbReference type="OrthoDB" id="27652at2759"/>
<protein>
    <submittedName>
        <fullName evidence="1">Uncharacterized protein</fullName>
    </submittedName>
</protein>
<evidence type="ECO:0000313" key="1">
    <source>
        <dbReference type="EMBL" id="PNP43745.1"/>
    </source>
</evidence>
<sequence>MAGFFNKIKSASTLQPSTAQTTKDVVPKKKDEIVPELTPLEKMLQNAGALREDGTDKFFGFENFGNTWFASSCRPNQDRTTQPLT</sequence>
<dbReference type="Proteomes" id="UP000236546">
    <property type="component" value="Unassembled WGS sequence"/>
</dbReference>
<comment type="caution">
    <text evidence="1">The sequence shown here is derived from an EMBL/GenBank/DDBJ whole genome shotgun (WGS) entry which is preliminary data.</text>
</comment>
<proteinExistence type="predicted"/>
<name>A0A2K0TDY7_9HYPO</name>